<dbReference type="InterPro" id="IPR001387">
    <property type="entry name" value="Cro/C1-type_HTH"/>
</dbReference>
<dbReference type="PROSITE" id="PS51094">
    <property type="entry name" value="PTS_EIIA_TYPE_2"/>
    <property type="match status" value="1"/>
</dbReference>
<dbReference type="PROSITE" id="PS50943">
    <property type="entry name" value="HTH_CROC1"/>
    <property type="match status" value="1"/>
</dbReference>
<dbReference type="PANTHER" id="PTHR47738">
    <property type="entry name" value="PTS SYSTEM FRUCTOSE-LIKE EIIA COMPONENT-RELATED"/>
    <property type="match status" value="1"/>
</dbReference>
<dbReference type="Proteomes" id="UP000075260">
    <property type="component" value="Unassembled WGS sequence"/>
</dbReference>
<feature type="domain" description="PTS EIIA type-2" evidence="2">
    <location>
        <begin position="143"/>
        <end position="284"/>
    </location>
</feature>
<dbReference type="GO" id="GO:0030295">
    <property type="term" value="F:protein kinase activator activity"/>
    <property type="evidence" value="ECO:0007669"/>
    <property type="project" value="TreeGrafter"/>
</dbReference>
<dbReference type="SUPFAM" id="SSF47413">
    <property type="entry name" value="lambda repressor-like DNA-binding domains"/>
    <property type="match status" value="1"/>
</dbReference>
<dbReference type="OrthoDB" id="5506152at2"/>
<dbReference type="PANTHER" id="PTHR47738:SF1">
    <property type="entry name" value="NITROGEN REGULATORY PROTEIN"/>
    <property type="match status" value="1"/>
</dbReference>
<dbReference type="EMBL" id="JEMA01001072">
    <property type="protein sequence ID" value="KYF62738.1"/>
    <property type="molecule type" value="Genomic_DNA"/>
</dbReference>
<dbReference type="Pfam" id="PF13560">
    <property type="entry name" value="HTH_31"/>
    <property type="match status" value="1"/>
</dbReference>
<dbReference type="Gene3D" id="1.10.260.40">
    <property type="entry name" value="lambda repressor-like DNA-binding domains"/>
    <property type="match status" value="1"/>
</dbReference>
<dbReference type="PROSITE" id="PS00372">
    <property type="entry name" value="PTS_EIIA_TYPE_2_HIS"/>
    <property type="match status" value="1"/>
</dbReference>
<feature type="domain" description="HTH cro/C1-type" evidence="1">
    <location>
        <begin position="23"/>
        <end position="78"/>
    </location>
</feature>
<dbReference type="SUPFAM" id="SSF55804">
    <property type="entry name" value="Phoshotransferase/anion transport protein"/>
    <property type="match status" value="1"/>
</dbReference>
<evidence type="ECO:0000259" key="2">
    <source>
        <dbReference type="PROSITE" id="PS51094"/>
    </source>
</evidence>
<dbReference type="CDD" id="cd00093">
    <property type="entry name" value="HTH_XRE"/>
    <property type="match status" value="1"/>
</dbReference>
<organism evidence="3 4">
    <name type="scientific">Sorangium cellulosum</name>
    <name type="common">Polyangium cellulosum</name>
    <dbReference type="NCBI Taxonomy" id="56"/>
    <lineage>
        <taxon>Bacteria</taxon>
        <taxon>Pseudomonadati</taxon>
        <taxon>Myxococcota</taxon>
        <taxon>Polyangia</taxon>
        <taxon>Polyangiales</taxon>
        <taxon>Polyangiaceae</taxon>
        <taxon>Sorangium</taxon>
    </lineage>
</organism>
<dbReference type="AlphaFoldDB" id="A0A150Q542"/>
<dbReference type="Gene3D" id="3.40.930.10">
    <property type="entry name" value="Mannitol-specific EII, Chain A"/>
    <property type="match status" value="1"/>
</dbReference>
<dbReference type="InterPro" id="IPR010982">
    <property type="entry name" value="Lambda_DNA-bd_dom_sf"/>
</dbReference>
<evidence type="ECO:0000313" key="3">
    <source>
        <dbReference type="EMBL" id="KYF62738.1"/>
    </source>
</evidence>
<dbReference type="SMART" id="SM00530">
    <property type="entry name" value="HTH_XRE"/>
    <property type="match status" value="1"/>
</dbReference>
<dbReference type="RefSeq" id="WP_061612510.1">
    <property type="nucleotide sequence ID" value="NZ_JEMA01001072.1"/>
</dbReference>
<evidence type="ECO:0000259" key="1">
    <source>
        <dbReference type="PROSITE" id="PS50943"/>
    </source>
</evidence>
<accession>A0A150Q542</accession>
<dbReference type="InterPro" id="IPR002178">
    <property type="entry name" value="PTS_EIIA_type-2_dom"/>
</dbReference>
<name>A0A150Q542_SORCE</name>
<dbReference type="GO" id="GO:0003677">
    <property type="term" value="F:DNA binding"/>
    <property type="evidence" value="ECO:0007669"/>
    <property type="project" value="InterPro"/>
</dbReference>
<protein>
    <submittedName>
        <fullName evidence="3">Transcriptional regulator</fullName>
    </submittedName>
</protein>
<proteinExistence type="predicted"/>
<dbReference type="Pfam" id="PF00359">
    <property type="entry name" value="PTS_EIIA_2"/>
    <property type="match status" value="1"/>
</dbReference>
<evidence type="ECO:0000313" key="4">
    <source>
        <dbReference type="Proteomes" id="UP000075260"/>
    </source>
</evidence>
<comment type="caution">
    <text evidence="3">The sequence shown here is derived from an EMBL/GenBank/DDBJ whole genome shotgun (WGS) entry which is preliminary data.</text>
</comment>
<reference evidence="3 4" key="1">
    <citation type="submission" date="2014-02" db="EMBL/GenBank/DDBJ databases">
        <title>The small core and large imbalanced accessory genome model reveals a collaborative survival strategy of Sorangium cellulosum strains in nature.</title>
        <authorList>
            <person name="Han K."/>
            <person name="Peng R."/>
            <person name="Blom J."/>
            <person name="Li Y.-Z."/>
        </authorList>
    </citation>
    <scope>NUCLEOTIDE SEQUENCE [LARGE SCALE GENOMIC DNA]</scope>
    <source>
        <strain evidence="3 4">So0008-312</strain>
    </source>
</reference>
<dbReference type="CDD" id="cd00211">
    <property type="entry name" value="PTS_IIA_fru"/>
    <property type="match status" value="1"/>
</dbReference>
<dbReference type="InterPro" id="IPR051541">
    <property type="entry name" value="PTS_SugarTrans_NitroReg"/>
</dbReference>
<dbReference type="InterPro" id="IPR016152">
    <property type="entry name" value="PTrfase/Anion_transptr"/>
</dbReference>
<sequence>MPAFSDVDSATRARTFAEFGAALRLLRVEAGLSLRALAHRIGVSSAYLSRVEHGHDAIPTPDRLTAIAGALELPPALLLELGHQVEPLVSRYLDRVPAANALFVELARRNLSGPQLARVKAFIDAEFPVSAPFGVAPARRLSALLTPERIVLHLSCAHIEDVIDVAASRLAAPGGAPSASALAQEILRRERESPTALGNGVAVPHAIVPGACQAAVLATLAEPLAVPTPGGAPLRLLVVLVCGEGGRAHLELLAQVARLASHNAADALCAARDPVQLIDQLAQIETGCG</sequence>
<gene>
    <name evidence="3" type="ORF">BE15_05930</name>
</gene>